<comment type="caution">
    <text evidence="2">The sequence shown here is derived from an EMBL/GenBank/DDBJ whole genome shotgun (WGS) entry which is preliminary data.</text>
</comment>
<dbReference type="PANTHER" id="PTHR37475">
    <property type="entry name" value="ZYGOTE-SPECIFIC CLASS V COPY B GENE PROTEIN"/>
    <property type="match status" value="1"/>
</dbReference>
<feature type="chain" id="PRO_5042115840" description="Cysteine-rich protein" evidence="1">
    <location>
        <begin position="23"/>
        <end position="86"/>
    </location>
</feature>
<evidence type="ECO:0000256" key="1">
    <source>
        <dbReference type="SAM" id="SignalP"/>
    </source>
</evidence>
<sequence>MRAFNVLFAPLLALAAIPLVQGGPLAYALCQTGCNTVVVACYAGAGLVFGTVVAAPAAPAAALACNIALGTCSATCATVALLAPTP</sequence>
<protein>
    <recommendedName>
        <fullName evidence="4">Cysteine-rich protein</fullName>
    </recommendedName>
</protein>
<keyword evidence="1" id="KW-0732">Signal</keyword>
<dbReference type="PANTHER" id="PTHR37475:SF1">
    <property type="entry name" value="ZYGOTE-SPECIFIC PROTEIN"/>
    <property type="match status" value="1"/>
</dbReference>
<proteinExistence type="predicted"/>
<evidence type="ECO:0000313" key="3">
    <source>
        <dbReference type="Proteomes" id="UP001215598"/>
    </source>
</evidence>
<dbReference type="AlphaFoldDB" id="A0AAD7K4Q4"/>
<dbReference type="EMBL" id="JARKIB010000008">
    <property type="protein sequence ID" value="KAJ7777091.1"/>
    <property type="molecule type" value="Genomic_DNA"/>
</dbReference>
<evidence type="ECO:0008006" key="4">
    <source>
        <dbReference type="Google" id="ProtNLM"/>
    </source>
</evidence>
<keyword evidence="3" id="KW-1185">Reference proteome</keyword>
<organism evidence="2 3">
    <name type="scientific">Mycena metata</name>
    <dbReference type="NCBI Taxonomy" id="1033252"/>
    <lineage>
        <taxon>Eukaryota</taxon>
        <taxon>Fungi</taxon>
        <taxon>Dikarya</taxon>
        <taxon>Basidiomycota</taxon>
        <taxon>Agaricomycotina</taxon>
        <taxon>Agaricomycetes</taxon>
        <taxon>Agaricomycetidae</taxon>
        <taxon>Agaricales</taxon>
        <taxon>Marasmiineae</taxon>
        <taxon>Mycenaceae</taxon>
        <taxon>Mycena</taxon>
    </lineage>
</organism>
<reference evidence="2" key="1">
    <citation type="submission" date="2023-03" db="EMBL/GenBank/DDBJ databases">
        <title>Massive genome expansion in bonnet fungi (Mycena s.s.) driven by repeated elements and novel gene families across ecological guilds.</title>
        <authorList>
            <consortium name="Lawrence Berkeley National Laboratory"/>
            <person name="Harder C.B."/>
            <person name="Miyauchi S."/>
            <person name="Viragh M."/>
            <person name="Kuo A."/>
            <person name="Thoen E."/>
            <person name="Andreopoulos B."/>
            <person name="Lu D."/>
            <person name="Skrede I."/>
            <person name="Drula E."/>
            <person name="Henrissat B."/>
            <person name="Morin E."/>
            <person name="Kohler A."/>
            <person name="Barry K."/>
            <person name="LaButti K."/>
            <person name="Morin E."/>
            <person name="Salamov A."/>
            <person name="Lipzen A."/>
            <person name="Mereny Z."/>
            <person name="Hegedus B."/>
            <person name="Baldrian P."/>
            <person name="Stursova M."/>
            <person name="Weitz H."/>
            <person name="Taylor A."/>
            <person name="Grigoriev I.V."/>
            <person name="Nagy L.G."/>
            <person name="Martin F."/>
            <person name="Kauserud H."/>
        </authorList>
    </citation>
    <scope>NUCLEOTIDE SEQUENCE</scope>
    <source>
        <strain evidence="2">CBHHK182m</strain>
    </source>
</reference>
<name>A0AAD7K4Q4_9AGAR</name>
<dbReference type="Proteomes" id="UP001215598">
    <property type="component" value="Unassembled WGS sequence"/>
</dbReference>
<gene>
    <name evidence="2" type="ORF">B0H16DRAFT_1504302</name>
</gene>
<feature type="signal peptide" evidence="1">
    <location>
        <begin position="1"/>
        <end position="22"/>
    </location>
</feature>
<evidence type="ECO:0000313" key="2">
    <source>
        <dbReference type="EMBL" id="KAJ7777091.1"/>
    </source>
</evidence>
<accession>A0AAD7K4Q4</accession>